<dbReference type="AlphaFoldDB" id="A0A1I7WHH7"/>
<reference evidence="2" key="1">
    <citation type="submission" date="2016-11" db="UniProtKB">
        <authorList>
            <consortium name="WormBaseParasite"/>
        </authorList>
    </citation>
    <scope>IDENTIFICATION</scope>
</reference>
<sequence length="88" mass="10340">MTLIGKSIRLHSRDKPVTITCEPVKRFSEATFRWVVLSNRTLLKSITLENCSKLIAAFTELQYLVNNPVQLSFFFKNYFITCNRFFSR</sequence>
<organism evidence="1 2">
    <name type="scientific">Heterorhabditis bacteriophora</name>
    <name type="common">Entomopathogenic nematode worm</name>
    <dbReference type="NCBI Taxonomy" id="37862"/>
    <lineage>
        <taxon>Eukaryota</taxon>
        <taxon>Metazoa</taxon>
        <taxon>Ecdysozoa</taxon>
        <taxon>Nematoda</taxon>
        <taxon>Chromadorea</taxon>
        <taxon>Rhabditida</taxon>
        <taxon>Rhabditina</taxon>
        <taxon>Rhabditomorpha</taxon>
        <taxon>Strongyloidea</taxon>
        <taxon>Heterorhabditidae</taxon>
        <taxon>Heterorhabditis</taxon>
    </lineage>
</organism>
<accession>A0A1I7WHH7</accession>
<dbReference type="WBParaSite" id="Hba_04455">
    <property type="protein sequence ID" value="Hba_04455"/>
    <property type="gene ID" value="Hba_04455"/>
</dbReference>
<dbReference type="Proteomes" id="UP000095283">
    <property type="component" value="Unplaced"/>
</dbReference>
<proteinExistence type="predicted"/>
<evidence type="ECO:0000313" key="2">
    <source>
        <dbReference type="WBParaSite" id="Hba_04455"/>
    </source>
</evidence>
<protein>
    <submittedName>
        <fullName evidence="2">Ig-like domain-containing protein</fullName>
    </submittedName>
</protein>
<keyword evidence="1" id="KW-1185">Reference proteome</keyword>
<name>A0A1I7WHH7_HETBA</name>
<evidence type="ECO:0000313" key="1">
    <source>
        <dbReference type="Proteomes" id="UP000095283"/>
    </source>
</evidence>